<reference evidence="1 2" key="1">
    <citation type="submission" date="2018-03" db="EMBL/GenBank/DDBJ databases">
        <title>Genomic Encyclopedia of Archaeal and Bacterial Type Strains, Phase II (KMG-II): from individual species to whole genera.</title>
        <authorList>
            <person name="Goeker M."/>
        </authorList>
    </citation>
    <scope>NUCLEOTIDE SEQUENCE [LARGE SCALE GENOMIC DNA]</scope>
    <source>
        <strain evidence="1 2">DSM 45601</strain>
    </source>
</reference>
<name>A0A2T0PSH5_9ACTN</name>
<protein>
    <submittedName>
        <fullName evidence="1">Uncharacterized protein</fullName>
    </submittedName>
</protein>
<gene>
    <name evidence="1" type="ORF">CLV72_11327</name>
</gene>
<comment type="caution">
    <text evidence="1">The sequence shown here is derived from an EMBL/GenBank/DDBJ whole genome shotgun (WGS) entry which is preliminary data.</text>
</comment>
<dbReference type="EMBL" id="PVZC01000013">
    <property type="protein sequence ID" value="PRX91842.1"/>
    <property type="molecule type" value="Genomic_DNA"/>
</dbReference>
<accession>A0A2T0PSH5</accession>
<evidence type="ECO:0000313" key="2">
    <source>
        <dbReference type="Proteomes" id="UP000237846"/>
    </source>
</evidence>
<keyword evidence="2" id="KW-1185">Reference proteome</keyword>
<dbReference type="Proteomes" id="UP000237846">
    <property type="component" value="Unassembled WGS sequence"/>
</dbReference>
<evidence type="ECO:0000313" key="1">
    <source>
        <dbReference type="EMBL" id="PRX91842.1"/>
    </source>
</evidence>
<proteinExistence type="predicted"/>
<sequence>MPPMRSVRLAEELSTLQAYGRDRLAEGSIALGDIPAITRRVLKGRG</sequence>
<organism evidence="1 2">
    <name type="scientific">Allonocardiopsis opalescens</name>
    <dbReference type="NCBI Taxonomy" id="1144618"/>
    <lineage>
        <taxon>Bacteria</taxon>
        <taxon>Bacillati</taxon>
        <taxon>Actinomycetota</taxon>
        <taxon>Actinomycetes</taxon>
        <taxon>Streptosporangiales</taxon>
        <taxon>Allonocardiopsis</taxon>
    </lineage>
</organism>
<dbReference type="AlphaFoldDB" id="A0A2T0PSH5"/>